<reference evidence="3" key="1">
    <citation type="journal article" date="2019" name="Int. J. Syst. Evol. Microbiol.">
        <title>The Global Catalogue of Microorganisms (GCM) 10K type strain sequencing project: providing services to taxonomists for standard genome sequencing and annotation.</title>
        <authorList>
            <consortium name="The Broad Institute Genomics Platform"/>
            <consortium name="The Broad Institute Genome Sequencing Center for Infectious Disease"/>
            <person name="Wu L."/>
            <person name="Ma J."/>
        </authorList>
    </citation>
    <scope>NUCLEOTIDE SEQUENCE [LARGE SCALE GENOMIC DNA]</scope>
    <source>
        <strain evidence="3">CGMCC 1.3240</strain>
    </source>
</reference>
<dbReference type="CDD" id="cd00761">
    <property type="entry name" value="Glyco_tranf_GTA_type"/>
    <property type="match status" value="1"/>
</dbReference>
<dbReference type="Gene3D" id="3.90.550.10">
    <property type="entry name" value="Spore Coat Polysaccharide Biosynthesis Protein SpsA, Chain A"/>
    <property type="match status" value="1"/>
</dbReference>
<evidence type="ECO:0000313" key="3">
    <source>
        <dbReference type="Proteomes" id="UP001596047"/>
    </source>
</evidence>
<dbReference type="InterPro" id="IPR001173">
    <property type="entry name" value="Glyco_trans_2-like"/>
</dbReference>
<protein>
    <submittedName>
        <fullName evidence="2">Glycosyltransferase family 2 protein</fullName>
    </submittedName>
</protein>
<dbReference type="Pfam" id="PF00535">
    <property type="entry name" value="Glycos_transf_2"/>
    <property type="match status" value="1"/>
</dbReference>
<sequence>MVTVIACTMRPAFMDNLFANYDRQLWKNKEMIIVLNNDSMDLDLWTERAKQYPENEVRVFKLPESYTLGKCLNYAISHAKNGVITKFDDDDYYGPKYLRESMRAIKKGKASIIGKHTSYLYFEEKRALMVFRSGGEWQYQRSIKGGTLLFWKSVWKKVKFPENKLVGTDSGWIGRCRSRGIRIYSVSKKHYVCIRRKNTDSHTQKKSTKNYMSHCKFVRRTKYFRRFVN</sequence>
<keyword evidence="3" id="KW-1185">Reference proteome</keyword>
<evidence type="ECO:0000313" key="2">
    <source>
        <dbReference type="EMBL" id="MFC5650042.1"/>
    </source>
</evidence>
<accession>A0ABW0VYE8</accession>
<dbReference type="InterPro" id="IPR029044">
    <property type="entry name" value="Nucleotide-diphossugar_trans"/>
</dbReference>
<feature type="domain" description="Glycosyltransferase 2-like" evidence="1">
    <location>
        <begin position="4"/>
        <end position="126"/>
    </location>
</feature>
<name>A0ABW0VYE8_9BACL</name>
<proteinExistence type="predicted"/>
<comment type="caution">
    <text evidence="2">The sequence shown here is derived from an EMBL/GenBank/DDBJ whole genome shotgun (WGS) entry which is preliminary data.</text>
</comment>
<dbReference type="SUPFAM" id="SSF53448">
    <property type="entry name" value="Nucleotide-diphospho-sugar transferases"/>
    <property type="match status" value="1"/>
</dbReference>
<dbReference type="Proteomes" id="UP001596047">
    <property type="component" value="Unassembled WGS sequence"/>
</dbReference>
<dbReference type="RefSeq" id="WP_379188592.1">
    <property type="nucleotide sequence ID" value="NZ_JBHSOW010000043.1"/>
</dbReference>
<evidence type="ECO:0000259" key="1">
    <source>
        <dbReference type="Pfam" id="PF00535"/>
    </source>
</evidence>
<dbReference type="EMBL" id="JBHSOW010000043">
    <property type="protein sequence ID" value="MFC5650042.1"/>
    <property type="molecule type" value="Genomic_DNA"/>
</dbReference>
<gene>
    <name evidence="2" type="ORF">ACFPYJ_13110</name>
</gene>
<organism evidence="2 3">
    <name type="scientific">Paenibacillus solisilvae</name>
    <dbReference type="NCBI Taxonomy" id="2486751"/>
    <lineage>
        <taxon>Bacteria</taxon>
        <taxon>Bacillati</taxon>
        <taxon>Bacillota</taxon>
        <taxon>Bacilli</taxon>
        <taxon>Bacillales</taxon>
        <taxon>Paenibacillaceae</taxon>
        <taxon>Paenibacillus</taxon>
    </lineage>
</organism>